<dbReference type="GO" id="GO:0006508">
    <property type="term" value="P:proteolysis"/>
    <property type="evidence" value="ECO:0007669"/>
    <property type="project" value="UniProtKB-KW"/>
</dbReference>
<comment type="catalytic activity">
    <reaction evidence="9">
        <text>Preferential cleavage: Arg-|-Xaa, Lys-|-Xaa.</text>
        <dbReference type="EC" id="3.4.21.4"/>
    </reaction>
</comment>
<evidence type="ECO:0000256" key="7">
    <source>
        <dbReference type="ARBA" id="ARBA00023145"/>
    </source>
</evidence>
<feature type="chain" id="PRO_5034192967" description="trypsin" evidence="11">
    <location>
        <begin position="27"/>
        <end position="291"/>
    </location>
</feature>
<evidence type="ECO:0000256" key="2">
    <source>
        <dbReference type="ARBA" id="ARBA00022525"/>
    </source>
</evidence>
<dbReference type="SUPFAM" id="SSF50494">
    <property type="entry name" value="Trypsin-like serine proteases"/>
    <property type="match status" value="1"/>
</dbReference>
<dbReference type="Gene3D" id="2.40.10.10">
    <property type="entry name" value="Trypsin-like serine proteases"/>
    <property type="match status" value="2"/>
</dbReference>
<dbReference type="Ensembl" id="ENSECRT00000005467.1">
    <property type="protein sequence ID" value="ENSECRP00000005372.1"/>
    <property type="gene ID" value="ENSECRG00000003195.1"/>
</dbReference>
<keyword evidence="6" id="KW-0720">Serine protease</keyword>
<keyword evidence="4 11" id="KW-0732">Signal</keyword>
<dbReference type="InterPro" id="IPR050127">
    <property type="entry name" value="Serine_Proteases_S1"/>
</dbReference>
<evidence type="ECO:0000256" key="5">
    <source>
        <dbReference type="ARBA" id="ARBA00022801"/>
    </source>
</evidence>
<proteinExistence type="predicted"/>
<evidence type="ECO:0000256" key="4">
    <source>
        <dbReference type="ARBA" id="ARBA00022729"/>
    </source>
</evidence>
<dbReference type="AlphaFoldDB" id="A0A8C4RQX4"/>
<feature type="domain" description="Peptidase S1" evidence="12">
    <location>
        <begin position="29"/>
        <end position="257"/>
    </location>
</feature>
<dbReference type="Proteomes" id="UP000694620">
    <property type="component" value="Chromosome 5"/>
</dbReference>
<accession>A0A8C4RQX4</accession>
<dbReference type="InterPro" id="IPR001314">
    <property type="entry name" value="Peptidase_S1A"/>
</dbReference>
<keyword evidence="5" id="KW-0378">Hydrolase</keyword>
<evidence type="ECO:0000256" key="9">
    <source>
        <dbReference type="ARBA" id="ARBA00036320"/>
    </source>
</evidence>
<dbReference type="PANTHER" id="PTHR24264">
    <property type="entry name" value="TRYPSIN-RELATED"/>
    <property type="match status" value="1"/>
</dbReference>
<evidence type="ECO:0000313" key="13">
    <source>
        <dbReference type="Ensembl" id="ENSECRP00000005372.1"/>
    </source>
</evidence>
<dbReference type="GO" id="GO:0004252">
    <property type="term" value="F:serine-type endopeptidase activity"/>
    <property type="evidence" value="ECO:0007669"/>
    <property type="project" value="UniProtKB-EC"/>
</dbReference>
<dbReference type="InterPro" id="IPR001254">
    <property type="entry name" value="Trypsin_dom"/>
</dbReference>
<evidence type="ECO:0000256" key="10">
    <source>
        <dbReference type="ARBA" id="ARBA00038868"/>
    </source>
</evidence>
<keyword evidence="2" id="KW-0964">Secreted</keyword>
<dbReference type="InterPro" id="IPR009003">
    <property type="entry name" value="Peptidase_S1_PA"/>
</dbReference>
<reference evidence="13" key="3">
    <citation type="submission" date="2025-09" db="UniProtKB">
        <authorList>
            <consortium name="Ensembl"/>
        </authorList>
    </citation>
    <scope>IDENTIFICATION</scope>
</reference>
<reference evidence="13" key="2">
    <citation type="submission" date="2025-08" db="UniProtKB">
        <authorList>
            <consortium name="Ensembl"/>
        </authorList>
    </citation>
    <scope>IDENTIFICATION</scope>
</reference>
<dbReference type="GeneTree" id="ENSGT01030000234551"/>
<dbReference type="CDD" id="cd00190">
    <property type="entry name" value="Tryp_SPc"/>
    <property type="match status" value="1"/>
</dbReference>
<protein>
    <recommendedName>
        <fullName evidence="10">trypsin</fullName>
        <ecNumber evidence="10">3.4.21.4</ecNumber>
    </recommendedName>
</protein>
<name>A0A8C4RQX4_ERPCA</name>
<evidence type="ECO:0000313" key="14">
    <source>
        <dbReference type="Proteomes" id="UP000694620"/>
    </source>
</evidence>
<evidence type="ECO:0000256" key="6">
    <source>
        <dbReference type="ARBA" id="ARBA00022825"/>
    </source>
</evidence>
<dbReference type="PRINTS" id="PR00722">
    <property type="entry name" value="CHYMOTRYPSIN"/>
</dbReference>
<dbReference type="PANTHER" id="PTHR24264:SF65">
    <property type="entry name" value="SRCR DOMAIN-CONTAINING PROTEIN"/>
    <property type="match status" value="1"/>
</dbReference>
<dbReference type="GO" id="GO:0005615">
    <property type="term" value="C:extracellular space"/>
    <property type="evidence" value="ECO:0007669"/>
    <property type="project" value="TreeGrafter"/>
</dbReference>
<evidence type="ECO:0000259" key="12">
    <source>
        <dbReference type="PROSITE" id="PS50240"/>
    </source>
</evidence>
<dbReference type="Pfam" id="PF00089">
    <property type="entry name" value="Trypsin"/>
    <property type="match status" value="1"/>
</dbReference>
<keyword evidence="14" id="KW-1185">Reference proteome</keyword>
<sequence length="291" mass="32215">EANTMKQWVRFPLLVIACLLTYESNCAEIVGGSEVPSHSRPYKAYLSTMCGGALITPNWVLTAAHCNIKKNIEVTLGAHSLIEHESTKQIFQVRTVVVHPDFNSSTLLNDLMLLELGRPADLNQYVNLLDLPNSGEDVRPGTKCTVAGWGKISFYGQTSDTLQEVRVTVIDRELCSNFKYYKGRITKNMLCAGDENGGKDSCRSLFCLMGDSGGPLICNNVYRGIVSFGYKCGLPKKPGVYTMLTTEYLEWIQSIISTTWRPRPSSCHPPIGYSTAETVLGQPIQWKDSST</sequence>
<feature type="signal peptide" evidence="11">
    <location>
        <begin position="1"/>
        <end position="26"/>
    </location>
</feature>
<dbReference type="InterPro" id="IPR018114">
    <property type="entry name" value="TRYPSIN_HIS"/>
</dbReference>
<evidence type="ECO:0000256" key="1">
    <source>
        <dbReference type="ARBA" id="ARBA00004239"/>
    </source>
</evidence>
<dbReference type="SMART" id="SM00020">
    <property type="entry name" value="Tryp_SPc"/>
    <property type="match status" value="1"/>
</dbReference>
<dbReference type="FunFam" id="2.40.10.10:FF:000005">
    <property type="entry name" value="Serine protease 37"/>
    <property type="match status" value="1"/>
</dbReference>
<comment type="subcellular location">
    <subcellularLocation>
        <location evidence="1">Secreted</location>
        <location evidence="1">Extracellular space</location>
    </subcellularLocation>
</comment>
<dbReference type="EC" id="3.4.21.4" evidence="10"/>
<dbReference type="PROSITE" id="PS00134">
    <property type="entry name" value="TRYPSIN_HIS"/>
    <property type="match status" value="1"/>
</dbReference>
<keyword evidence="7" id="KW-0865">Zymogen</keyword>
<dbReference type="InterPro" id="IPR043504">
    <property type="entry name" value="Peptidase_S1_PA_chymotrypsin"/>
</dbReference>
<reference evidence="13" key="1">
    <citation type="submission" date="2021-06" db="EMBL/GenBank/DDBJ databases">
        <authorList>
            <consortium name="Wellcome Sanger Institute Data Sharing"/>
        </authorList>
    </citation>
    <scope>NUCLEOTIDE SEQUENCE [LARGE SCALE GENOMIC DNA]</scope>
</reference>
<keyword evidence="8" id="KW-1015">Disulfide bond</keyword>
<evidence type="ECO:0000256" key="3">
    <source>
        <dbReference type="ARBA" id="ARBA00022670"/>
    </source>
</evidence>
<keyword evidence="3" id="KW-0645">Protease</keyword>
<dbReference type="FunFam" id="2.40.10.10:FF:000014">
    <property type="entry name" value="Complement factor D"/>
    <property type="match status" value="1"/>
</dbReference>
<dbReference type="PROSITE" id="PS50240">
    <property type="entry name" value="TRYPSIN_DOM"/>
    <property type="match status" value="1"/>
</dbReference>
<evidence type="ECO:0000256" key="8">
    <source>
        <dbReference type="ARBA" id="ARBA00023157"/>
    </source>
</evidence>
<evidence type="ECO:0000256" key="11">
    <source>
        <dbReference type="SAM" id="SignalP"/>
    </source>
</evidence>
<organism evidence="13 14">
    <name type="scientific">Erpetoichthys calabaricus</name>
    <name type="common">Rope fish</name>
    <name type="synonym">Calamoichthys calabaricus</name>
    <dbReference type="NCBI Taxonomy" id="27687"/>
    <lineage>
        <taxon>Eukaryota</taxon>
        <taxon>Metazoa</taxon>
        <taxon>Chordata</taxon>
        <taxon>Craniata</taxon>
        <taxon>Vertebrata</taxon>
        <taxon>Euteleostomi</taxon>
        <taxon>Actinopterygii</taxon>
        <taxon>Polypteriformes</taxon>
        <taxon>Polypteridae</taxon>
        <taxon>Erpetoichthys</taxon>
    </lineage>
</organism>